<keyword evidence="1" id="KW-0472">Membrane</keyword>
<name>A0AAE3IKD2_9BACT</name>
<keyword evidence="1" id="KW-0812">Transmembrane</keyword>
<comment type="caution">
    <text evidence="2">The sequence shown here is derived from an EMBL/GenBank/DDBJ whole genome shotgun (WGS) entry which is preliminary data.</text>
</comment>
<evidence type="ECO:0000256" key="1">
    <source>
        <dbReference type="SAM" id="Phobius"/>
    </source>
</evidence>
<protein>
    <submittedName>
        <fullName evidence="2">Uncharacterized protein</fullName>
    </submittedName>
</protein>
<feature type="transmembrane region" description="Helical" evidence="1">
    <location>
        <begin position="76"/>
        <end position="94"/>
    </location>
</feature>
<organism evidence="2 3">
    <name type="scientific">Haoranjiania flava</name>
    <dbReference type="NCBI Taxonomy" id="1856322"/>
    <lineage>
        <taxon>Bacteria</taxon>
        <taxon>Pseudomonadati</taxon>
        <taxon>Bacteroidota</taxon>
        <taxon>Chitinophagia</taxon>
        <taxon>Chitinophagales</taxon>
        <taxon>Chitinophagaceae</taxon>
        <taxon>Haoranjiania</taxon>
    </lineage>
</organism>
<keyword evidence="1" id="KW-1133">Transmembrane helix</keyword>
<keyword evidence="3" id="KW-1185">Reference proteome</keyword>
<dbReference type="EMBL" id="JAOTPL010000002">
    <property type="protein sequence ID" value="MCU7693399.1"/>
    <property type="molecule type" value="Genomic_DNA"/>
</dbReference>
<sequence length="131" mass="14983">MKIILKRNFDFLFRTITVTINGTSHKLRINETKKIKVETTTEYTRVVIKMDNCSSSKQIPLKDGDVLKIRQKMPGGFYAIGIPVGVLAAALVILDKIPFVAFAIIYIIYFAPLFTIYFLLRKDYFNISIEA</sequence>
<proteinExistence type="predicted"/>
<dbReference type="AlphaFoldDB" id="A0AAE3IKD2"/>
<evidence type="ECO:0000313" key="2">
    <source>
        <dbReference type="EMBL" id="MCU7693399.1"/>
    </source>
</evidence>
<feature type="transmembrane region" description="Helical" evidence="1">
    <location>
        <begin position="100"/>
        <end position="120"/>
    </location>
</feature>
<accession>A0AAE3IKD2</accession>
<gene>
    <name evidence="2" type="ORF">OD355_02575</name>
</gene>
<dbReference type="RefSeq" id="WP_263036884.1">
    <property type="nucleotide sequence ID" value="NZ_JAOTPL010000002.1"/>
</dbReference>
<reference evidence="2" key="1">
    <citation type="submission" date="2022-10" db="EMBL/GenBank/DDBJ databases">
        <authorList>
            <person name="Kim H.S."/>
            <person name="Kim J.-S."/>
            <person name="Suh M.K."/>
            <person name="Eom M.K."/>
            <person name="Lee J.-S."/>
        </authorList>
    </citation>
    <scope>NUCLEOTIDE SEQUENCE</scope>
    <source>
        <strain evidence="2">LIP-5</strain>
    </source>
</reference>
<evidence type="ECO:0000313" key="3">
    <source>
        <dbReference type="Proteomes" id="UP001209317"/>
    </source>
</evidence>
<dbReference type="Proteomes" id="UP001209317">
    <property type="component" value="Unassembled WGS sequence"/>
</dbReference>